<dbReference type="EMBL" id="LSSL01001269">
    <property type="protein sequence ID" value="OLY82750.1"/>
    <property type="molecule type" value="Genomic_DNA"/>
</dbReference>
<feature type="region of interest" description="Disordered" evidence="1">
    <location>
        <begin position="905"/>
        <end position="927"/>
    </location>
</feature>
<dbReference type="AlphaFoldDB" id="A0A1R0H0W3"/>
<keyword evidence="2" id="KW-0472">Membrane</keyword>
<reference evidence="4 5" key="1">
    <citation type="journal article" date="2016" name="Mol. Biol. Evol.">
        <title>Genome-Wide Survey of Gut Fungi (Harpellales) Reveals the First Horizontally Transferred Ubiquitin Gene from a Mosquito Host.</title>
        <authorList>
            <person name="Wang Y."/>
            <person name="White M.M."/>
            <person name="Kvist S."/>
            <person name="Moncalvo J.M."/>
        </authorList>
    </citation>
    <scope>NUCLEOTIDE SEQUENCE [LARGE SCALE GENOMIC DNA]</scope>
    <source>
        <strain evidence="4 5">ALG-7-W6</strain>
    </source>
</reference>
<dbReference type="Proteomes" id="UP000187455">
    <property type="component" value="Unassembled WGS sequence"/>
</dbReference>
<dbReference type="Pfam" id="PF05508">
    <property type="entry name" value="Ran-binding"/>
    <property type="match status" value="2"/>
</dbReference>
<dbReference type="OrthoDB" id="3427at2759"/>
<evidence type="ECO:0000256" key="2">
    <source>
        <dbReference type="SAM" id="Phobius"/>
    </source>
</evidence>
<organism evidence="4 5">
    <name type="scientific">Smittium mucronatum</name>
    <dbReference type="NCBI Taxonomy" id="133383"/>
    <lineage>
        <taxon>Eukaryota</taxon>
        <taxon>Fungi</taxon>
        <taxon>Fungi incertae sedis</taxon>
        <taxon>Zoopagomycota</taxon>
        <taxon>Kickxellomycotina</taxon>
        <taxon>Harpellomycetes</taxon>
        <taxon>Harpellales</taxon>
        <taxon>Legeriomycetaceae</taxon>
        <taxon>Smittium</taxon>
    </lineage>
</organism>
<name>A0A1R0H0W3_9FUNG</name>
<proteinExistence type="predicted"/>
<evidence type="ECO:0000313" key="5">
    <source>
        <dbReference type="Proteomes" id="UP000187455"/>
    </source>
</evidence>
<keyword evidence="2" id="KW-1133">Transmembrane helix</keyword>
<dbReference type="PROSITE" id="PS50866">
    <property type="entry name" value="GOLD"/>
    <property type="match status" value="1"/>
</dbReference>
<feature type="compositionally biased region" description="Acidic residues" evidence="1">
    <location>
        <begin position="676"/>
        <end position="686"/>
    </location>
</feature>
<feature type="transmembrane region" description="Helical" evidence="2">
    <location>
        <begin position="171"/>
        <end position="190"/>
    </location>
</feature>
<evidence type="ECO:0000259" key="3">
    <source>
        <dbReference type="PROSITE" id="PS50866"/>
    </source>
</evidence>
<sequence>MLFGFTNAFHFYLKNGQQECFPQESPKDYVIKGTYQLEEYNVYEKRLIEDQSLSAQITVDDLMNNNRIMNHVGSNKGRFSYTVVNGGRHNVCFYVKTKNPNFNPNNKIRVTIDMALKEDDDPNKAKAKMSILSQTISSLNFKLNSIREEQKYQLDRETQFRETNRAINTRIVFWAIVQFALIGVVCYWQLRHLRRFFEAKKLVYMQLIKICRSFHFISPIGWFSVQTAALVGKAAFGAAGTLALKHVSQYLKNAPKSSSRKNSDLKTLKSLFETKLRAIMPAIDLIEIMTARGNSVMKTILPLTNSLRKDIESFCFSLERMEIDEINSQNLSHSHVNRKISSKSTLVFQDITSKLPLDSNYPKILEDSFQESSNQGSDQYSDQTERICSELKMLLSKIDQAVPLLNLALATSGINLGGSLPTGISTSRLLQASSFIVSTANRCDSYLKSPSIVPQNSKNPSKYKKKLNSKSSKKINGTFHSKPIPPPSNTSTKLPRVLNRNNKCFAVSEPFNLKLYTLFSGSARSKSLSDFTWKENFPRCQIQLFRTLNSDQTNSFLEKNTTIESLINSFSYSLTCTQNLNDGRYHEDLDYNLKDPKSDFLPGKAVTIDVSYINKLYFSSSGTLLNIEGSNSPVLVLQIKSDSLNKPKKNPSNLKKSFSNLKINSNSTKDQLSEDSSSDSSDEFLEDEKSNRYDGFIWLALQADNYDPSDDSGSDYNSDYYSDSDSSSKLSESENPHKSHNLHSSDPSNHHDDTSFSEEDYQSNEESIKHHLKNSNSHNNNHSSDDHINDNSENTPFSVDEWSLSSLSLLECLLRLATAETSLQKSHLEIPDEQLMLFLSGSHPSSSKLTVPENNLKVNHLYNNSIQTDISWSSSKVKNQTPISKIKKQPKLDEIDKLMFTPLKNDLDEHPLSYPTPSQKALKNKKK</sequence>
<evidence type="ECO:0000256" key="1">
    <source>
        <dbReference type="SAM" id="MobiDB-lite"/>
    </source>
</evidence>
<dbReference type="PANTHER" id="PTHR31010">
    <property type="entry name" value="RAN-SPECIFIC GTPASE-ACTIVATING PROTEIN 30-RELATED"/>
    <property type="match status" value="1"/>
</dbReference>
<dbReference type="InterPro" id="IPR008812">
    <property type="entry name" value="Ran_GTP-bd-rel"/>
</dbReference>
<feature type="region of interest" description="Disordered" evidence="1">
    <location>
        <begin position="707"/>
        <end position="792"/>
    </location>
</feature>
<dbReference type="InterPro" id="IPR009038">
    <property type="entry name" value="GOLD_dom"/>
</dbReference>
<dbReference type="GO" id="GO:0005634">
    <property type="term" value="C:nucleus"/>
    <property type="evidence" value="ECO:0007669"/>
    <property type="project" value="TreeGrafter"/>
</dbReference>
<dbReference type="GO" id="GO:0005737">
    <property type="term" value="C:cytoplasm"/>
    <property type="evidence" value="ECO:0007669"/>
    <property type="project" value="TreeGrafter"/>
</dbReference>
<accession>A0A1R0H0W3</accession>
<dbReference type="PANTHER" id="PTHR31010:SF2">
    <property type="entry name" value="RAN-SPECIFIC GTPASE-ACTIVATING PROTEIN 30"/>
    <property type="match status" value="1"/>
</dbReference>
<protein>
    <submittedName>
        <fullName evidence="4">Putative membrane protein</fullName>
    </submittedName>
</protein>
<dbReference type="SMART" id="SM01190">
    <property type="entry name" value="EMP24_GP25L"/>
    <property type="match status" value="1"/>
</dbReference>
<dbReference type="GO" id="GO:0030695">
    <property type="term" value="F:GTPase regulator activity"/>
    <property type="evidence" value="ECO:0007669"/>
    <property type="project" value="TreeGrafter"/>
</dbReference>
<keyword evidence="5" id="KW-1185">Reference proteome</keyword>
<feature type="compositionally biased region" description="Basic residues" evidence="1">
    <location>
        <begin position="461"/>
        <end position="473"/>
    </location>
</feature>
<feature type="compositionally biased region" description="Low complexity" evidence="1">
    <location>
        <begin position="646"/>
        <end position="667"/>
    </location>
</feature>
<gene>
    <name evidence="4" type="ORF">AYI68_g3120</name>
</gene>
<evidence type="ECO:0000313" key="4">
    <source>
        <dbReference type="EMBL" id="OLY82750.1"/>
    </source>
</evidence>
<keyword evidence="2" id="KW-0812">Transmembrane</keyword>
<feature type="compositionally biased region" description="Low complexity" evidence="1">
    <location>
        <begin position="714"/>
        <end position="728"/>
    </location>
</feature>
<feature type="region of interest" description="Disordered" evidence="1">
    <location>
        <begin position="646"/>
        <end position="686"/>
    </location>
</feature>
<feature type="domain" description="GOLD" evidence="3">
    <location>
        <begin position="18"/>
        <end position="145"/>
    </location>
</feature>
<comment type="caution">
    <text evidence="4">The sequence shown here is derived from an EMBL/GenBank/DDBJ whole genome shotgun (WGS) entry which is preliminary data.</text>
</comment>
<dbReference type="Pfam" id="PF01105">
    <property type="entry name" value="EMP24_GP25L"/>
    <property type="match status" value="1"/>
</dbReference>
<feature type="region of interest" description="Disordered" evidence="1">
    <location>
        <begin position="449"/>
        <end position="495"/>
    </location>
</feature>